<dbReference type="EMBL" id="LSRF01000010">
    <property type="protein sequence ID" value="KXP13873.1"/>
    <property type="molecule type" value="Genomic_DNA"/>
</dbReference>
<dbReference type="AlphaFoldDB" id="A0A138ATY1"/>
<name>A0A138ATY1_9ACTN</name>
<dbReference type="InterPro" id="IPR050228">
    <property type="entry name" value="Carboxylesterase_BioH"/>
</dbReference>
<dbReference type="PRINTS" id="PR00111">
    <property type="entry name" value="ABHYDROLASE"/>
</dbReference>
<dbReference type="PANTHER" id="PTHR43194:SF2">
    <property type="entry name" value="PEROXISOMAL MEMBRANE PROTEIN LPX1"/>
    <property type="match status" value="1"/>
</dbReference>
<accession>A0A138ATY1</accession>
<dbReference type="SUPFAM" id="SSF53474">
    <property type="entry name" value="alpha/beta-Hydrolases"/>
    <property type="match status" value="1"/>
</dbReference>
<dbReference type="GO" id="GO:0016787">
    <property type="term" value="F:hydrolase activity"/>
    <property type="evidence" value="ECO:0007669"/>
    <property type="project" value="UniProtKB-KW"/>
</dbReference>
<dbReference type="InterPro" id="IPR000073">
    <property type="entry name" value="AB_hydrolase_1"/>
</dbReference>
<dbReference type="Gene3D" id="3.40.50.1820">
    <property type="entry name" value="alpha/beta hydrolase"/>
    <property type="match status" value="1"/>
</dbReference>
<sequence>MPYAPSGDIDVYYETAGSGHPLFFVHGGGGNTMCWFQQVPYFAERYRVITVDLRGFKNSRCPPEQSHPRHYPDDILAIMNAEGIDRAAFCCQSLGAWAGLPLAARHPERVSALFINGSPTPAYSPQNWEVLRTAGDTFNAGHGGNRGGDDAAVGWNRTFVKEHPELFFLYSRIKELNPGFDARTMQDDDVKLLPEDLACFSTPTLMAGGSHDDFLTPTSHLHVATLIPGAVPHTFEESGHSAYFETPGEFNAALDSFLSRHV</sequence>
<dbReference type="OrthoDB" id="495620at2"/>
<feature type="domain" description="AB hydrolase-1" evidence="1">
    <location>
        <begin position="21"/>
        <end position="246"/>
    </location>
</feature>
<dbReference type="PANTHER" id="PTHR43194">
    <property type="entry name" value="HYDROLASE ALPHA/BETA FOLD FAMILY"/>
    <property type="match status" value="1"/>
</dbReference>
<reference evidence="3" key="1">
    <citation type="submission" date="2016-02" db="EMBL/GenBank/DDBJ databases">
        <authorList>
            <person name="Wen L."/>
            <person name="He K."/>
            <person name="Yang H."/>
        </authorList>
    </citation>
    <scope>NUCLEOTIDE SEQUENCE [LARGE SCALE GENOMIC DNA]</scope>
    <source>
        <strain evidence="3">JCM 15929</strain>
    </source>
</reference>
<organism evidence="2 3">
    <name type="scientific">Tsukamurella pseudospumae</name>
    <dbReference type="NCBI Taxonomy" id="239498"/>
    <lineage>
        <taxon>Bacteria</taxon>
        <taxon>Bacillati</taxon>
        <taxon>Actinomycetota</taxon>
        <taxon>Actinomycetes</taxon>
        <taxon>Mycobacteriales</taxon>
        <taxon>Tsukamurellaceae</taxon>
        <taxon>Tsukamurella</taxon>
    </lineage>
</organism>
<comment type="caution">
    <text evidence="2">The sequence shown here is derived from an EMBL/GenBank/DDBJ whole genome shotgun (WGS) entry which is preliminary data.</text>
</comment>
<protein>
    <submittedName>
        <fullName evidence="2">Alpha/beta hydrolase</fullName>
    </submittedName>
</protein>
<proteinExistence type="predicted"/>
<dbReference type="RefSeq" id="WP_068570433.1">
    <property type="nucleotide sequence ID" value="NZ_LSRF01000010.1"/>
</dbReference>
<dbReference type="STRING" id="239498.AXK60_23200"/>
<keyword evidence="2" id="KW-0378">Hydrolase</keyword>
<evidence type="ECO:0000313" key="3">
    <source>
        <dbReference type="Proteomes" id="UP000070258"/>
    </source>
</evidence>
<dbReference type="InterPro" id="IPR029058">
    <property type="entry name" value="AB_hydrolase_fold"/>
</dbReference>
<gene>
    <name evidence="2" type="ORF">AXK60_23200</name>
</gene>
<dbReference type="Pfam" id="PF00561">
    <property type="entry name" value="Abhydrolase_1"/>
    <property type="match status" value="1"/>
</dbReference>
<evidence type="ECO:0000259" key="1">
    <source>
        <dbReference type="Pfam" id="PF00561"/>
    </source>
</evidence>
<evidence type="ECO:0000313" key="2">
    <source>
        <dbReference type="EMBL" id="KXP13873.1"/>
    </source>
</evidence>
<dbReference type="Proteomes" id="UP000070258">
    <property type="component" value="Unassembled WGS sequence"/>
</dbReference>